<evidence type="ECO:0000313" key="2">
    <source>
        <dbReference type="EMBL" id="CAJ0577012.1"/>
    </source>
</evidence>
<proteinExistence type="predicted"/>
<feature type="non-terminal residue" evidence="2">
    <location>
        <position position="179"/>
    </location>
</feature>
<protein>
    <submittedName>
        <fullName evidence="2">Uncharacterized protein</fullName>
    </submittedName>
</protein>
<dbReference type="AlphaFoldDB" id="A0AA36CZ54"/>
<evidence type="ECO:0000313" key="3">
    <source>
        <dbReference type="Proteomes" id="UP001177023"/>
    </source>
</evidence>
<name>A0AA36CZ54_9BILA</name>
<reference evidence="2" key="1">
    <citation type="submission" date="2023-06" db="EMBL/GenBank/DDBJ databases">
        <authorList>
            <person name="Delattre M."/>
        </authorList>
    </citation>
    <scope>NUCLEOTIDE SEQUENCE</scope>
    <source>
        <strain evidence="2">AF72</strain>
    </source>
</reference>
<evidence type="ECO:0000256" key="1">
    <source>
        <dbReference type="SAM" id="MobiDB-lite"/>
    </source>
</evidence>
<dbReference type="Proteomes" id="UP001177023">
    <property type="component" value="Unassembled WGS sequence"/>
</dbReference>
<sequence length="179" mass="20048">MVADSEFVQQRTQEELADNTQNGTAFGESELAATQKEQPPIGGRPRGVIKLAYEAFGLKKPDERKRRPKMAKGDETKPRVKHSNYSLASAVGRSSVDEQRDAAAKREAKDAPTTPNTSARKNKWTPGKCHDCQYPHQDHPNLCDALFHDKYYQKGHPKAEKEGGYLRLLRLVTPAVHIN</sequence>
<feature type="compositionally biased region" description="Basic and acidic residues" evidence="1">
    <location>
        <begin position="95"/>
        <end position="110"/>
    </location>
</feature>
<feature type="region of interest" description="Disordered" evidence="1">
    <location>
        <begin position="1"/>
        <end position="125"/>
    </location>
</feature>
<comment type="caution">
    <text evidence="2">The sequence shown here is derived from an EMBL/GenBank/DDBJ whole genome shotgun (WGS) entry which is preliminary data.</text>
</comment>
<organism evidence="2 3">
    <name type="scientific">Mesorhabditis spiculigera</name>
    <dbReference type="NCBI Taxonomy" id="96644"/>
    <lineage>
        <taxon>Eukaryota</taxon>
        <taxon>Metazoa</taxon>
        <taxon>Ecdysozoa</taxon>
        <taxon>Nematoda</taxon>
        <taxon>Chromadorea</taxon>
        <taxon>Rhabditida</taxon>
        <taxon>Rhabditina</taxon>
        <taxon>Rhabditomorpha</taxon>
        <taxon>Rhabditoidea</taxon>
        <taxon>Rhabditidae</taxon>
        <taxon>Mesorhabditinae</taxon>
        <taxon>Mesorhabditis</taxon>
    </lineage>
</organism>
<feature type="compositionally biased region" description="Basic and acidic residues" evidence="1">
    <location>
        <begin position="57"/>
        <end position="78"/>
    </location>
</feature>
<dbReference type="EMBL" id="CATQJA010002648">
    <property type="protein sequence ID" value="CAJ0577012.1"/>
    <property type="molecule type" value="Genomic_DNA"/>
</dbReference>
<accession>A0AA36CZ54</accession>
<keyword evidence="3" id="KW-1185">Reference proteome</keyword>
<gene>
    <name evidence="2" type="ORF">MSPICULIGERA_LOCUS15292</name>
</gene>